<dbReference type="Pfam" id="PF14200">
    <property type="entry name" value="RicinB_lectin_2"/>
    <property type="match status" value="2"/>
</dbReference>
<feature type="signal peptide" evidence="1">
    <location>
        <begin position="1"/>
        <end position="27"/>
    </location>
</feature>
<dbReference type="Proteomes" id="UP001335325">
    <property type="component" value="Chromosome"/>
</dbReference>
<evidence type="ECO:0000313" key="5">
    <source>
        <dbReference type="Proteomes" id="UP001335325"/>
    </source>
</evidence>
<evidence type="ECO:0000259" key="2">
    <source>
        <dbReference type="Pfam" id="PF14200"/>
    </source>
</evidence>
<dbReference type="SUPFAM" id="SSF50370">
    <property type="entry name" value="Ricin B-like lectins"/>
    <property type="match status" value="1"/>
</dbReference>
<keyword evidence="5" id="KW-1185">Reference proteome</keyword>
<sequence length="185" mass="19582">MRTRRTSNIVGAVLAGALMAAASPAVADAQSPQSSDPTTVARADIQSAAAVTYRLKNVNSQSFLQSSGGSSANGAKIVQQESTSQRWAIVPDGDWVSFWRPDPVNMNLGIDRASGAAGAAAIQANPSGDANQDWKMRWKSDTQFELFNRKSEKCLGISGASQANGAQAAQFECDGKQNQLWAFTN</sequence>
<feature type="domain" description="Ricin B lectin" evidence="2">
    <location>
        <begin position="52"/>
        <end position="123"/>
    </location>
</feature>
<gene>
    <name evidence="3" type="ORF">OIE73_00005</name>
    <name evidence="4" type="ORF">OIE73_39720</name>
</gene>
<dbReference type="CDD" id="cd00161">
    <property type="entry name" value="beta-trefoil_Ricin-like"/>
    <property type="match status" value="1"/>
</dbReference>
<evidence type="ECO:0000313" key="4">
    <source>
        <dbReference type="EMBL" id="WSD11185.1"/>
    </source>
</evidence>
<accession>A0ABZ1H1D5</accession>
<dbReference type="InterPro" id="IPR035992">
    <property type="entry name" value="Ricin_B-like_lectins"/>
</dbReference>
<dbReference type="InterPro" id="IPR000772">
    <property type="entry name" value="Ricin_B_lectin"/>
</dbReference>
<evidence type="ECO:0000313" key="3">
    <source>
        <dbReference type="EMBL" id="WSD04318.1"/>
    </source>
</evidence>
<dbReference type="GeneID" id="91548843"/>
<dbReference type="RefSeq" id="WP_326750650.1">
    <property type="nucleotide sequence ID" value="NZ_CP109134.1"/>
</dbReference>
<feature type="domain" description="Ricin B lectin" evidence="2">
    <location>
        <begin position="130"/>
        <end position="184"/>
    </location>
</feature>
<name>A0ABZ1H1D5_9ACTN</name>
<dbReference type="EMBL" id="CP109134">
    <property type="protein sequence ID" value="WSD04318.1"/>
    <property type="molecule type" value="Genomic_DNA"/>
</dbReference>
<feature type="chain" id="PRO_5045034423" evidence="1">
    <location>
        <begin position="28"/>
        <end position="185"/>
    </location>
</feature>
<protein>
    <submittedName>
        <fullName evidence="4">RICIN domain-containing protein</fullName>
    </submittedName>
</protein>
<dbReference type="PROSITE" id="PS50231">
    <property type="entry name" value="RICIN_B_LECTIN"/>
    <property type="match status" value="1"/>
</dbReference>
<evidence type="ECO:0000256" key="1">
    <source>
        <dbReference type="SAM" id="SignalP"/>
    </source>
</evidence>
<dbReference type="Gene3D" id="2.80.10.50">
    <property type="match status" value="1"/>
</dbReference>
<proteinExistence type="predicted"/>
<organism evidence="4 5">
    <name type="scientific">Streptomyces hirsutus</name>
    <dbReference type="NCBI Taxonomy" id="35620"/>
    <lineage>
        <taxon>Bacteria</taxon>
        <taxon>Bacillati</taxon>
        <taxon>Actinomycetota</taxon>
        <taxon>Actinomycetes</taxon>
        <taxon>Kitasatosporales</taxon>
        <taxon>Streptomycetaceae</taxon>
        <taxon>Streptomyces</taxon>
    </lineage>
</organism>
<keyword evidence="1" id="KW-0732">Signal</keyword>
<dbReference type="EMBL" id="CP109134">
    <property type="protein sequence ID" value="WSD11185.1"/>
    <property type="molecule type" value="Genomic_DNA"/>
</dbReference>
<reference evidence="4 5" key="1">
    <citation type="submission" date="2022-10" db="EMBL/GenBank/DDBJ databases">
        <title>The complete genomes of actinobacterial strains from the NBC collection.</title>
        <authorList>
            <person name="Joergensen T.S."/>
            <person name="Alvarez Arevalo M."/>
            <person name="Sterndorff E.B."/>
            <person name="Faurdal D."/>
            <person name="Vuksanovic O."/>
            <person name="Mourched A.-S."/>
            <person name="Charusanti P."/>
            <person name="Shaw S."/>
            <person name="Blin K."/>
            <person name="Weber T."/>
        </authorList>
    </citation>
    <scope>NUCLEOTIDE SEQUENCE [LARGE SCALE GENOMIC DNA]</scope>
    <source>
        <strain evidence="4 5">NBC 01753</strain>
    </source>
</reference>